<keyword evidence="4" id="KW-0963">Cytoplasm</keyword>
<evidence type="ECO:0000256" key="1">
    <source>
        <dbReference type="ARBA" id="ARBA00005525"/>
    </source>
</evidence>
<dbReference type="Gene3D" id="3.40.50.720">
    <property type="entry name" value="NAD(P)-binding Rossmann-like Domain"/>
    <property type="match status" value="1"/>
</dbReference>
<comment type="function">
    <text evidence="4">Catalyzes the reduction of 1-pyrroline-5-carboxylate (PCA) to L-proline.</text>
</comment>
<organism evidence="9 10">
    <name type="scientific">Nocardioides panacihumi</name>
    <dbReference type="NCBI Taxonomy" id="400774"/>
    <lineage>
        <taxon>Bacteria</taxon>
        <taxon>Bacillati</taxon>
        <taxon>Actinomycetota</taxon>
        <taxon>Actinomycetes</taxon>
        <taxon>Propionibacteriales</taxon>
        <taxon>Nocardioidaceae</taxon>
        <taxon>Nocardioides</taxon>
    </lineage>
</organism>
<dbReference type="Pfam" id="PF14748">
    <property type="entry name" value="P5CR_dimer"/>
    <property type="match status" value="1"/>
</dbReference>
<dbReference type="PANTHER" id="PTHR11645:SF0">
    <property type="entry name" value="PYRROLINE-5-CARBOXYLATE REDUCTASE 3"/>
    <property type="match status" value="1"/>
</dbReference>
<dbReference type="PIRSF" id="PIRSF000193">
    <property type="entry name" value="Pyrrol-5-carb_rd"/>
    <property type="match status" value="1"/>
</dbReference>
<comment type="pathway">
    <text evidence="4 6">Amino-acid biosynthesis; L-proline biosynthesis; L-proline from L-glutamate 5-semialdehyde: step 1/1.</text>
</comment>
<dbReference type="InterPro" id="IPR008927">
    <property type="entry name" value="6-PGluconate_DH-like_C_sf"/>
</dbReference>
<dbReference type="PANTHER" id="PTHR11645">
    <property type="entry name" value="PYRROLINE-5-CARBOXYLATE REDUCTASE"/>
    <property type="match status" value="1"/>
</dbReference>
<feature type="domain" description="Pyrroline-5-carboxylate reductase dimerisation" evidence="8">
    <location>
        <begin position="160"/>
        <end position="263"/>
    </location>
</feature>
<dbReference type="InterPro" id="IPR053790">
    <property type="entry name" value="P5CR-like_CS"/>
</dbReference>
<dbReference type="InterPro" id="IPR036291">
    <property type="entry name" value="NAD(P)-bd_dom_sf"/>
</dbReference>
<evidence type="ECO:0000259" key="8">
    <source>
        <dbReference type="Pfam" id="PF14748"/>
    </source>
</evidence>
<accession>A0ABN2QL91</accession>
<evidence type="ECO:0000256" key="6">
    <source>
        <dbReference type="RuleBase" id="RU003903"/>
    </source>
</evidence>
<dbReference type="InterPro" id="IPR000304">
    <property type="entry name" value="Pyrroline-COOH_reductase"/>
</dbReference>
<dbReference type="SUPFAM" id="SSF51735">
    <property type="entry name" value="NAD(P)-binding Rossmann-fold domains"/>
    <property type="match status" value="1"/>
</dbReference>
<evidence type="ECO:0000256" key="4">
    <source>
        <dbReference type="HAMAP-Rule" id="MF_01925"/>
    </source>
</evidence>
<evidence type="ECO:0000313" key="10">
    <source>
        <dbReference type="Proteomes" id="UP001500571"/>
    </source>
</evidence>
<gene>
    <name evidence="4 9" type="primary">proC</name>
    <name evidence="9" type="ORF">GCM10009798_12140</name>
</gene>
<evidence type="ECO:0000256" key="2">
    <source>
        <dbReference type="ARBA" id="ARBA00022857"/>
    </source>
</evidence>
<comment type="catalytic activity">
    <reaction evidence="4">
        <text>L-proline + NAD(+) = (S)-1-pyrroline-5-carboxylate + NADH + 2 H(+)</text>
        <dbReference type="Rhea" id="RHEA:14105"/>
        <dbReference type="ChEBI" id="CHEBI:15378"/>
        <dbReference type="ChEBI" id="CHEBI:17388"/>
        <dbReference type="ChEBI" id="CHEBI:57540"/>
        <dbReference type="ChEBI" id="CHEBI:57945"/>
        <dbReference type="ChEBI" id="CHEBI:60039"/>
        <dbReference type="EC" id="1.5.1.2"/>
    </reaction>
</comment>
<evidence type="ECO:0000256" key="5">
    <source>
        <dbReference type="NCBIfam" id="TIGR00112"/>
    </source>
</evidence>
<dbReference type="NCBIfam" id="TIGR00112">
    <property type="entry name" value="proC"/>
    <property type="match status" value="1"/>
</dbReference>
<keyword evidence="4 6" id="KW-0028">Amino-acid biosynthesis</keyword>
<proteinExistence type="inferred from homology"/>
<comment type="catalytic activity">
    <reaction evidence="4 6">
        <text>L-proline + NADP(+) = (S)-1-pyrroline-5-carboxylate + NADPH + 2 H(+)</text>
        <dbReference type="Rhea" id="RHEA:14109"/>
        <dbReference type="ChEBI" id="CHEBI:15378"/>
        <dbReference type="ChEBI" id="CHEBI:17388"/>
        <dbReference type="ChEBI" id="CHEBI:57783"/>
        <dbReference type="ChEBI" id="CHEBI:58349"/>
        <dbReference type="ChEBI" id="CHEBI:60039"/>
        <dbReference type="EC" id="1.5.1.2"/>
    </reaction>
</comment>
<dbReference type="EC" id="1.5.1.2" evidence="4 5"/>
<dbReference type="EMBL" id="BAAAPB010000001">
    <property type="protein sequence ID" value="GAA1954512.1"/>
    <property type="molecule type" value="Genomic_DNA"/>
</dbReference>
<dbReference type="InterPro" id="IPR029036">
    <property type="entry name" value="P5CR_dimer"/>
</dbReference>
<protein>
    <recommendedName>
        <fullName evidence="4 5">Pyrroline-5-carboxylate reductase</fullName>
        <shortName evidence="4">P5C reductase</shortName>
        <shortName evidence="4">P5CR</shortName>
        <ecNumber evidence="4 5">1.5.1.2</ecNumber>
    </recommendedName>
    <alternativeName>
        <fullName evidence="4">PCA reductase</fullName>
    </alternativeName>
</protein>
<dbReference type="PROSITE" id="PS00521">
    <property type="entry name" value="P5CR"/>
    <property type="match status" value="1"/>
</dbReference>
<sequence length="267" mass="26927">MSQRSRIAIVGVGNMGEAVLAGLVKSGHAPADLFAGVRRPEHGEELTARYGVTAAPAAEAAAAAEIVVLGVKPYDVVAMLSSLDLRAGQLVVSLAAGITTEVMESAVPDGVAVVRTMPNTPSGIGEGMTVVAGGVSASDDDVADAVRLMEAVGGVAVVPEKNVDAAAAISGSGPAYVFYVAEALVEAGVHLGLPRATASKLVTQTLAGSSLLLRESGEHPAVLRERVTSPGGTTAAALRVLESAAVRAAFLDATRANRDRSREIAAE</sequence>
<comment type="subcellular location">
    <subcellularLocation>
        <location evidence="4">Cytoplasm</location>
    </subcellularLocation>
</comment>
<evidence type="ECO:0000256" key="3">
    <source>
        <dbReference type="ARBA" id="ARBA00023002"/>
    </source>
</evidence>
<comment type="caution">
    <text evidence="9">The sequence shown here is derived from an EMBL/GenBank/DDBJ whole genome shotgun (WGS) entry which is preliminary data.</text>
</comment>
<keyword evidence="10" id="KW-1185">Reference proteome</keyword>
<dbReference type="HAMAP" id="MF_01925">
    <property type="entry name" value="P5C_reductase"/>
    <property type="match status" value="1"/>
</dbReference>
<name>A0ABN2QL91_9ACTN</name>
<keyword evidence="2 4" id="KW-0521">NADP</keyword>
<keyword evidence="4 6" id="KW-0641">Proline biosynthesis</keyword>
<dbReference type="RefSeq" id="WP_344043442.1">
    <property type="nucleotide sequence ID" value="NZ_BAAAPB010000001.1"/>
</dbReference>
<comment type="similarity">
    <text evidence="1 4 6">Belongs to the pyrroline-5-carboxylate reductase family.</text>
</comment>
<evidence type="ECO:0000259" key="7">
    <source>
        <dbReference type="Pfam" id="PF03807"/>
    </source>
</evidence>
<dbReference type="Pfam" id="PF03807">
    <property type="entry name" value="F420_oxidored"/>
    <property type="match status" value="1"/>
</dbReference>
<dbReference type="InterPro" id="IPR028939">
    <property type="entry name" value="P5C_Rdtase_cat_N"/>
</dbReference>
<feature type="domain" description="Pyrroline-5-carboxylate reductase catalytic N-terminal" evidence="7">
    <location>
        <begin position="6"/>
        <end position="97"/>
    </location>
</feature>
<dbReference type="SUPFAM" id="SSF48179">
    <property type="entry name" value="6-phosphogluconate dehydrogenase C-terminal domain-like"/>
    <property type="match status" value="1"/>
</dbReference>
<keyword evidence="3 4" id="KW-0560">Oxidoreductase</keyword>
<reference evidence="9 10" key="1">
    <citation type="journal article" date="2019" name="Int. J. Syst. Evol. Microbiol.">
        <title>The Global Catalogue of Microorganisms (GCM) 10K type strain sequencing project: providing services to taxonomists for standard genome sequencing and annotation.</title>
        <authorList>
            <consortium name="The Broad Institute Genomics Platform"/>
            <consortium name="The Broad Institute Genome Sequencing Center for Infectious Disease"/>
            <person name="Wu L."/>
            <person name="Ma J."/>
        </authorList>
    </citation>
    <scope>NUCLEOTIDE SEQUENCE [LARGE SCALE GENOMIC DNA]</scope>
    <source>
        <strain evidence="9 10">JCM 15309</strain>
    </source>
</reference>
<evidence type="ECO:0000313" key="9">
    <source>
        <dbReference type="EMBL" id="GAA1954512.1"/>
    </source>
</evidence>
<dbReference type="Proteomes" id="UP001500571">
    <property type="component" value="Unassembled WGS sequence"/>
</dbReference>
<dbReference type="Gene3D" id="1.10.3730.10">
    <property type="entry name" value="ProC C-terminal domain-like"/>
    <property type="match status" value="1"/>
</dbReference>